<dbReference type="EMBL" id="VXMH01000005">
    <property type="protein sequence ID" value="MYC93434.1"/>
    <property type="molecule type" value="Genomic_DNA"/>
</dbReference>
<name>A0A6B1D1H9_9CHLR</name>
<gene>
    <name evidence="1" type="ORF">F4X14_00555</name>
</gene>
<organism evidence="1">
    <name type="scientific">Caldilineaceae bacterium SB0661_bin_32</name>
    <dbReference type="NCBI Taxonomy" id="2605255"/>
    <lineage>
        <taxon>Bacteria</taxon>
        <taxon>Bacillati</taxon>
        <taxon>Chloroflexota</taxon>
        <taxon>Caldilineae</taxon>
        <taxon>Caldilineales</taxon>
        <taxon>Caldilineaceae</taxon>
    </lineage>
</organism>
<protein>
    <submittedName>
        <fullName evidence="1">Uncharacterized protein</fullName>
    </submittedName>
</protein>
<proteinExistence type="predicted"/>
<dbReference type="AlphaFoldDB" id="A0A6B1D1H9"/>
<sequence length="133" mass="15065">MYGTREYPTSGTPPSDIPARLDELRALQDGWYDGYGSAPSSQGLDWLRQHAAHNLGDSPAPYIYPTPEGGVQFEWDIGSFRPSVEIDLETRVGEWHCLGLDADEAHERELQLERPQDWQWLAEQLLLLQGRAT</sequence>
<comment type="caution">
    <text evidence="1">The sequence shown here is derived from an EMBL/GenBank/DDBJ whole genome shotgun (WGS) entry which is preliminary data.</text>
</comment>
<accession>A0A6B1D1H9</accession>
<evidence type="ECO:0000313" key="1">
    <source>
        <dbReference type="EMBL" id="MYC93434.1"/>
    </source>
</evidence>
<reference evidence="1" key="1">
    <citation type="submission" date="2019-09" db="EMBL/GenBank/DDBJ databases">
        <title>Characterisation of the sponge microbiome using genome-centric metagenomics.</title>
        <authorList>
            <person name="Engelberts J.P."/>
            <person name="Robbins S.J."/>
            <person name="De Goeij J.M."/>
            <person name="Aranda M."/>
            <person name="Bell S.C."/>
            <person name="Webster N.S."/>
        </authorList>
    </citation>
    <scope>NUCLEOTIDE SEQUENCE</scope>
    <source>
        <strain evidence="1">SB0661_bin_32</strain>
    </source>
</reference>